<evidence type="ECO:0000256" key="1">
    <source>
        <dbReference type="SAM" id="Coils"/>
    </source>
</evidence>
<dbReference type="AlphaFoldDB" id="A0A4R2TT03"/>
<feature type="domain" description="Resolvase/invertase-type recombinase catalytic" evidence="2">
    <location>
        <begin position="8"/>
        <end position="157"/>
    </location>
</feature>
<dbReference type="Pfam" id="PF13408">
    <property type="entry name" value="Zn_ribbon_recom"/>
    <property type="match status" value="1"/>
</dbReference>
<dbReference type="InterPro" id="IPR050639">
    <property type="entry name" value="SSR_resolvase"/>
</dbReference>
<evidence type="ECO:0000259" key="2">
    <source>
        <dbReference type="PROSITE" id="PS51736"/>
    </source>
</evidence>
<dbReference type="OrthoDB" id="9781670at2"/>
<name>A0A4R2TT03_9FIRM</name>
<feature type="domain" description="Recombinase" evidence="3">
    <location>
        <begin position="164"/>
        <end position="286"/>
    </location>
</feature>
<dbReference type="GO" id="GO:0003677">
    <property type="term" value="F:DNA binding"/>
    <property type="evidence" value="ECO:0007669"/>
    <property type="project" value="InterPro"/>
</dbReference>
<dbReference type="SMART" id="SM00857">
    <property type="entry name" value="Resolvase"/>
    <property type="match status" value="1"/>
</dbReference>
<feature type="coiled-coil region" evidence="1">
    <location>
        <begin position="433"/>
        <end position="460"/>
    </location>
</feature>
<dbReference type="InterPro" id="IPR011109">
    <property type="entry name" value="DNA_bind_recombinase_dom"/>
</dbReference>
<dbReference type="InterPro" id="IPR036162">
    <property type="entry name" value="Resolvase-like_N_sf"/>
</dbReference>
<dbReference type="GO" id="GO:0000150">
    <property type="term" value="F:DNA strand exchange activity"/>
    <property type="evidence" value="ECO:0007669"/>
    <property type="project" value="InterPro"/>
</dbReference>
<comment type="caution">
    <text evidence="4">The sequence shown here is derived from an EMBL/GenBank/DDBJ whole genome shotgun (WGS) entry which is preliminary data.</text>
</comment>
<dbReference type="EMBL" id="SLYC01000002">
    <property type="protein sequence ID" value="TCQ07018.1"/>
    <property type="molecule type" value="Genomic_DNA"/>
</dbReference>
<dbReference type="CDD" id="cd00338">
    <property type="entry name" value="Ser_Recombinase"/>
    <property type="match status" value="1"/>
</dbReference>
<dbReference type="PROSITE" id="PS51737">
    <property type="entry name" value="RECOMBINASE_DNA_BIND"/>
    <property type="match status" value="1"/>
</dbReference>
<keyword evidence="1" id="KW-0175">Coiled coil</keyword>
<proteinExistence type="predicted"/>
<accession>A0A4R2TT03</accession>
<dbReference type="PANTHER" id="PTHR30461">
    <property type="entry name" value="DNA-INVERTASE FROM LAMBDOID PROPHAGE"/>
    <property type="match status" value="1"/>
</dbReference>
<keyword evidence="5" id="KW-1185">Reference proteome</keyword>
<dbReference type="SUPFAM" id="SSF53041">
    <property type="entry name" value="Resolvase-like"/>
    <property type="match status" value="1"/>
</dbReference>
<dbReference type="RefSeq" id="WP_132847369.1">
    <property type="nucleotide sequence ID" value="NZ_CP058648.1"/>
</dbReference>
<dbReference type="PANTHER" id="PTHR30461:SF23">
    <property type="entry name" value="DNA RECOMBINASE-RELATED"/>
    <property type="match status" value="1"/>
</dbReference>
<dbReference type="InterPro" id="IPR006119">
    <property type="entry name" value="Resolv_N"/>
</dbReference>
<gene>
    <name evidence="4" type="ORF">EDD79_100214</name>
</gene>
<evidence type="ECO:0000259" key="3">
    <source>
        <dbReference type="PROSITE" id="PS51737"/>
    </source>
</evidence>
<dbReference type="Proteomes" id="UP000295504">
    <property type="component" value="Unassembled WGS sequence"/>
</dbReference>
<dbReference type="Gene3D" id="3.90.1750.20">
    <property type="entry name" value="Putative Large Serine Recombinase, Chain B, Domain 2"/>
    <property type="match status" value="1"/>
</dbReference>
<sequence>MEDKLIKNVVIYTRVSTEEQTEGFSLQNQLDSLLTYCKAFDYKVVGTYTDAGISGKSTENRAQYQDMLSYIDSNPTAVDAILIWKLSRISRKLNDLTHLMTYLEKKDIVLISKEDGINTGTATGRFMAQIVGAVSEMERDNIVSNARAGMLKRAELGHWGGGIILGYDNIDKKLVKNDDEAEIVKTIFDLYVNKDYGYSLICKHLNTRNMKTKKGNTWAVATVRTVLDNPTYAGYIKWGLRENWSNKRRKGITDKFTMVKSDIHEPIISEELWQQTRAKREKVGKANPKVWKGDWLLSGLPKCPACGASMVAHRTKRKSKKHPEGIMYRYYICSQYSNKDTSVCLPNLVEAETIEKYTVDKLLEFVSNPDLIKAIAEQAEKRQRPDNSALLKDMERLQKSLKELKHKESLYYSYLGDLNKLEVLKEDKIIAMIGDLNTKMADIEAEIDDVNYQLKAVERETQTFEQIALALKHFKVLFELATYEERKRLIHSVIKEIRIKKSDNFKERVVDKIILAFSEADVLEYLDTSAKKENLKPYVPNYDTVNRTISNGGFIEY</sequence>
<dbReference type="Pfam" id="PF00239">
    <property type="entry name" value="Resolvase"/>
    <property type="match status" value="1"/>
</dbReference>
<reference evidence="4 5" key="1">
    <citation type="submission" date="2019-03" db="EMBL/GenBank/DDBJ databases">
        <title>Genomic Encyclopedia of Type Strains, Phase IV (KMG-IV): sequencing the most valuable type-strain genomes for metagenomic binning, comparative biology and taxonomic classification.</title>
        <authorList>
            <person name="Goeker M."/>
        </authorList>
    </citation>
    <scope>NUCLEOTIDE SEQUENCE [LARGE SCALE GENOMIC DNA]</scope>
    <source>
        <strain evidence="4 5">DSM 100013</strain>
    </source>
</reference>
<dbReference type="InterPro" id="IPR038109">
    <property type="entry name" value="DNA_bind_recomb_sf"/>
</dbReference>
<evidence type="ECO:0000313" key="4">
    <source>
        <dbReference type="EMBL" id="TCQ07018.1"/>
    </source>
</evidence>
<protein>
    <submittedName>
        <fullName evidence="4">Site-specific DNA recombinase</fullName>
    </submittedName>
</protein>
<dbReference type="InterPro" id="IPR025827">
    <property type="entry name" value="Zn_ribbon_recom_dom"/>
</dbReference>
<evidence type="ECO:0000313" key="5">
    <source>
        <dbReference type="Proteomes" id="UP000295504"/>
    </source>
</evidence>
<dbReference type="PROSITE" id="PS51736">
    <property type="entry name" value="RECOMBINASES_3"/>
    <property type="match status" value="1"/>
</dbReference>
<organism evidence="4 5">
    <name type="scientific">Serpentinicella alkaliphila</name>
    <dbReference type="NCBI Taxonomy" id="1734049"/>
    <lineage>
        <taxon>Bacteria</taxon>
        <taxon>Bacillati</taxon>
        <taxon>Bacillota</taxon>
        <taxon>Clostridia</taxon>
        <taxon>Peptostreptococcales</taxon>
        <taxon>Natronincolaceae</taxon>
        <taxon>Serpentinicella</taxon>
    </lineage>
</organism>
<dbReference type="Gene3D" id="3.40.50.1390">
    <property type="entry name" value="Resolvase, N-terminal catalytic domain"/>
    <property type="match status" value="1"/>
</dbReference>
<dbReference type="Pfam" id="PF07508">
    <property type="entry name" value="Recombinase"/>
    <property type="match status" value="1"/>
</dbReference>